<evidence type="ECO:0000259" key="2">
    <source>
        <dbReference type="Pfam" id="PF13490"/>
    </source>
</evidence>
<evidence type="ECO:0000313" key="4">
    <source>
        <dbReference type="Proteomes" id="UP000623842"/>
    </source>
</evidence>
<proteinExistence type="predicted"/>
<dbReference type="InterPro" id="IPR025979">
    <property type="entry name" value="ChrR-like_cupin_dom"/>
</dbReference>
<protein>
    <submittedName>
        <fullName evidence="3">Anti-ECF sigma factor ChrR</fullName>
    </submittedName>
</protein>
<accession>A0A919BQI5</accession>
<organism evidence="3 4">
    <name type="scientific">Thalassotalea marina</name>
    <dbReference type="NCBI Taxonomy" id="1673741"/>
    <lineage>
        <taxon>Bacteria</taxon>
        <taxon>Pseudomonadati</taxon>
        <taxon>Pseudomonadota</taxon>
        <taxon>Gammaproteobacteria</taxon>
        <taxon>Alteromonadales</taxon>
        <taxon>Colwelliaceae</taxon>
        <taxon>Thalassotalea</taxon>
    </lineage>
</organism>
<dbReference type="InterPro" id="IPR014710">
    <property type="entry name" value="RmlC-like_jellyroll"/>
</dbReference>
<dbReference type="EMBL" id="BNCK01000009">
    <property type="protein sequence ID" value="GHG03068.1"/>
    <property type="molecule type" value="Genomic_DNA"/>
</dbReference>
<evidence type="ECO:0000259" key="1">
    <source>
        <dbReference type="Pfam" id="PF12973"/>
    </source>
</evidence>
<dbReference type="CDD" id="cd20301">
    <property type="entry name" value="cupin_ChrR"/>
    <property type="match status" value="1"/>
</dbReference>
<dbReference type="RefSeq" id="WP_189773382.1">
    <property type="nucleotide sequence ID" value="NZ_BNCK01000009.1"/>
</dbReference>
<dbReference type="Gene3D" id="1.10.10.1320">
    <property type="entry name" value="Anti-sigma factor, zinc-finger domain"/>
    <property type="match status" value="1"/>
</dbReference>
<dbReference type="NCBIfam" id="TIGR02451">
    <property type="entry name" value="anti_sig_ChrR"/>
    <property type="match status" value="1"/>
</dbReference>
<gene>
    <name evidence="3" type="primary">chrR</name>
    <name evidence="3" type="ORF">GCM10017161_35190</name>
</gene>
<feature type="domain" description="ChrR-like cupin" evidence="1">
    <location>
        <begin position="138"/>
        <end position="202"/>
    </location>
</feature>
<reference evidence="3" key="2">
    <citation type="submission" date="2020-09" db="EMBL/GenBank/DDBJ databases">
        <authorList>
            <person name="Sun Q."/>
            <person name="Kim S."/>
        </authorList>
    </citation>
    <scope>NUCLEOTIDE SEQUENCE</scope>
    <source>
        <strain evidence="3">KCTC 42731</strain>
    </source>
</reference>
<reference evidence="3" key="1">
    <citation type="journal article" date="2014" name="Int. J. Syst. Evol. Microbiol.">
        <title>Complete genome sequence of Corynebacterium casei LMG S-19264T (=DSM 44701T), isolated from a smear-ripened cheese.</title>
        <authorList>
            <consortium name="US DOE Joint Genome Institute (JGI-PGF)"/>
            <person name="Walter F."/>
            <person name="Albersmeier A."/>
            <person name="Kalinowski J."/>
            <person name="Ruckert C."/>
        </authorList>
    </citation>
    <scope>NUCLEOTIDE SEQUENCE</scope>
    <source>
        <strain evidence="3">KCTC 42731</strain>
    </source>
</reference>
<sequence>MIKHHPSQELLQAFVNGELPASLSAGVAIHADMCPACQANIANLTEQAAENSFEQAFLHQFVVDESDDISDIDFDRMFEEITQTDDLASVTPSQAKFVTLKGKEYKLPKQLQHMEFASPMNLGKLARSRINLGEGEIHSSLLHIDPGGSVPQHTHHGYELTLLLEGSFSDDMGEYHVGDFILLDQNHDHSPVSENGCLCFTVANDALHFTKGFNKLLNPFGSLIY</sequence>
<comment type="caution">
    <text evidence="3">The sequence shown here is derived from an EMBL/GenBank/DDBJ whole genome shotgun (WGS) entry which is preliminary data.</text>
</comment>
<dbReference type="Pfam" id="PF12973">
    <property type="entry name" value="Cupin_7"/>
    <property type="match status" value="1"/>
</dbReference>
<dbReference type="InterPro" id="IPR041916">
    <property type="entry name" value="Anti_sigma_zinc_sf"/>
</dbReference>
<dbReference type="Proteomes" id="UP000623842">
    <property type="component" value="Unassembled WGS sequence"/>
</dbReference>
<name>A0A919BQI5_9GAMM</name>
<dbReference type="InterPro" id="IPR011051">
    <property type="entry name" value="RmlC_Cupin_sf"/>
</dbReference>
<dbReference type="SUPFAM" id="SSF51182">
    <property type="entry name" value="RmlC-like cupins"/>
    <property type="match status" value="1"/>
</dbReference>
<dbReference type="InterPro" id="IPR012807">
    <property type="entry name" value="Anti-sigma_ChrR"/>
</dbReference>
<feature type="domain" description="Putative zinc-finger" evidence="2">
    <location>
        <begin position="8"/>
        <end position="38"/>
    </location>
</feature>
<dbReference type="Gene3D" id="2.60.120.10">
    <property type="entry name" value="Jelly Rolls"/>
    <property type="match status" value="1"/>
</dbReference>
<dbReference type="AlphaFoldDB" id="A0A919BQI5"/>
<keyword evidence="4" id="KW-1185">Reference proteome</keyword>
<dbReference type="InterPro" id="IPR027383">
    <property type="entry name" value="Znf_put"/>
</dbReference>
<dbReference type="Pfam" id="PF13490">
    <property type="entry name" value="zf-HC2"/>
    <property type="match status" value="1"/>
</dbReference>
<evidence type="ECO:0000313" key="3">
    <source>
        <dbReference type="EMBL" id="GHG03068.1"/>
    </source>
</evidence>